<keyword evidence="1" id="KW-0472">Membrane</keyword>
<organism evidence="2 3">
    <name type="scientific">Talaromyces pinophilus</name>
    <name type="common">Penicillium pinophilum</name>
    <dbReference type="NCBI Taxonomy" id="128442"/>
    <lineage>
        <taxon>Eukaryota</taxon>
        <taxon>Fungi</taxon>
        <taxon>Dikarya</taxon>
        <taxon>Ascomycota</taxon>
        <taxon>Pezizomycotina</taxon>
        <taxon>Eurotiomycetes</taxon>
        <taxon>Eurotiomycetidae</taxon>
        <taxon>Eurotiales</taxon>
        <taxon>Trichocomaceae</taxon>
        <taxon>Talaromyces</taxon>
        <taxon>Talaromyces sect. Talaromyces</taxon>
    </lineage>
</organism>
<proteinExistence type="predicted"/>
<evidence type="ECO:0000256" key="1">
    <source>
        <dbReference type="SAM" id="Phobius"/>
    </source>
</evidence>
<reference evidence="3" key="1">
    <citation type="journal article" date="2015" name="Genome Announc.">
        <title>Draft genome sequence of Talaromyces cellulolyticus strain Y-94, a source of lignocellulosic biomass-degrading enzymes.</title>
        <authorList>
            <person name="Fujii T."/>
            <person name="Koike H."/>
            <person name="Sawayama S."/>
            <person name="Yano S."/>
            <person name="Inoue H."/>
        </authorList>
    </citation>
    <scope>NUCLEOTIDE SEQUENCE [LARGE SCALE GENOMIC DNA]</scope>
    <source>
        <strain evidence="3">Y-94</strain>
    </source>
</reference>
<name>A0A0B8N4D2_TALPI</name>
<keyword evidence="3" id="KW-1185">Reference proteome</keyword>
<keyword evidence="1" id="KW-1133">Transmembrane helix</keyword>
<keyword evidence="1" id="KW-0812">Transmembrane</keyword>
<dbReference type="AlphaFoldDB" id="A0A0B8N4D2"/>
<gene>
    <name evidence="2" type="ORF">TCE0_014f01319</name>
</gene>
<dbReference type="InterPro" id="IPR046536">
    <property type="entry name" value="DUF6601"/>
</dbReference>
<accession>A0A0B8N4D2</accession>
<dbReference type="Pfam" id="PF20246">
    <property type="entry name" value="DUF6601"/>
    <property type="match status" value="1"/>
</dbReference>
<sequence>MSSHAKTAPLRCPFDEDHQLNDEFDASLDSLPGHPRIKLSDHQGLFDFIRQEVWSEDLESMSGKLWWMSKQDSGNISPLHRQTVKGRQIIITEDPRLHLVWIDNRIFLKPLPRYLTSYAFWNTVMSDPSIHDAAAELQQAAIGYLRTYFYLIRYESDLRIAQDPALGLVSADVTWSQYCRFSAHFNDITDDEVSGRYHYGEIRLTRLNYYAPFLLGKSHYQRVNYQYRAYFARIQGPVISAFAFFSILLNCMQVNLAAAAADEKYSNFSLIAGFFWLSTLIGAVACILLLMLVFLFLFKVIREWRFAIANRLEREELPQEQAQESQA</sequence>
<evidence type="ECO:0000313" key="3">
    <source>
        <dbReference type="Proteomes" id="UP000053095"/>
    </source>
</evidence>
<dbReference type="PANTHER" id="PTHR34414">
    <property type="entry name" value="HET DOMAIN-CONTAINING PROTEIN-RELATED"/>
    <property type="match status" value="1"/>
</dbReference>
<dbReference type="Proteomes" id="UP000053095">
    <property type="component" value="Unassembled WGS sequence"/>
</dbReference>
<evidence type="ECO:0008006" key="4">
    <source>
        <dbReference type="Google" id="ProtNLM"/>
    </source>
</evidence>
<dbReference type="PANTHER" id="PTHR34414:SF1">
    <property type="entry name" value="SUBTILISIN-LIKE SERINE PROTEASE"/>
    <property type="match status" value="1"/>
</dbReference>
<feature type="transmembrane region" description="Helical" evidence="1">
    <location>
        <begin position="273"/>
        <end position="298"/>
    </location>
</feature>
<protein>
    <recommendedName>
        <fullName evidence="4">Subtilisin-like serine protease</fullName>
    </recommendedName>
</protein>
<dbReference type="EMBL" id="DF933810">
    <property type="protein sequence ID" value="GAM34010.1"/>
    <property type="molecule type" value="Genomic_DNA"/>
</dbReference>
<feature type="transmembrane region" description="Helical" evidence="1">
    <location>
        <begin position="238"/>
        <end position="261"/>
    </location>
</feature>
<evidence type="ECO:0000313" key="2">
    <source>
        <dbReference type="EMBL" id="GAM34010.1"/>
    </source>
</evidence>